<organism evidence="6 7">
    <name type="scientific">Malassezia japonica</name>
    <dbReference type="NCBI Taxonomy" id="223818"/>
    <lineage>
        <taxon>Eukaryota</taxon>
        <taxon>Fungi</taxon>
        <taxon>Dikarya</taxon>
        <taxon>Basidiomycota</taxon>
        <taxon>Ustilaginomycotina</taxon>
        <taxon>Malasseziomycetes</taxon>
        <taxon>Malasseziales</taxon>
        <taxon>Malasseziaceae</taxon>
        <taxon>Malassezia</taxon>
    </lineage>
</organism>
<dbReference type="GO" id="GO:0005840">
    <property type="term" value="C:ribosome"/>
    <property type="evidence" value="ECO:0007669"/>
    <property type="project" value="UniProtKB-KW"/>
</dbReference>
<dbReference type="GeneID" id="85227820"/>
<dbReference type="GO" id="GO:1990904">
    <property type="term" value="C:ribonucleoprotein complex"/>
    <property type="evidence" value="ECO:0007669"/>
    <property type="project" value="UniProtKB-KW"/>
</dbReference>
<dbReference type="GO" id="GO:0006412">
    <property type="term" value="P:translation"/>
    <property type="evidence" value="ECO:0007669"/>
    <property type="project" value="InterPro"/>
</dbReference>
<evidence type="ECO:0000313" key="6">
    <source>
        <dbReference type="EMBL" id="WFD41174.1"/>
    </source>
</evidence>
<dbReference type="Gene3D" id="3.30.1440.10">
    <property type="match status" value="1"/>
</dbReference>
<dbReference type="PANTHER" id="PTHR11994">
    <property type="entry name" value="60S RIBOSOMAL PROTEIN L11-RELATED"/>
    <property type="match status" value="1"/>
</dbReference>
<dbReference type="EMBL" id="CP119966">
    <property type="protein sequence ID" value="WFD41174.1"/>
    <property type="molecule type" value="Genomic_DNA"/>
</dbReference>
<dbReference type="SUPFAM" id="SSF55282">
    <property type="entry name" value="RL5-like"/>
    <property type="match status" value="1"/>
</dbReference>
<dbReference type="AlphaFoldDB" id="A0AAF0JCH0"/>
<feature type="region of interest" description="Disordered" evidence="4">
    <location>
        <begin position="72"/>
        <end position="93"/>
    </location>
</feature>
<dbReference type="GO" id="GO:0003735">
    <property type="term" value="F:structural constituent of ribosome"/>
    <property type="evidence" value="ECO:0007669"/>
    <property type="project" value="InterPro"/>
</dbReference>
<evidence type="ECO:0000313" key="7">
    <source>
        <dbReference type="Proteomes" id="UP001217754"/>
    </source>
</evidence>
<evidence type="ECO:0000259" key="5">
    <source>
        <dbReference type="Pfam" id="PF00673"/>
    </source>
</evidence>
<evidence type="ECO:0000256" key="3">
    <source>
        <dbReference type="ARBA" id="ARBA00023274"/>
    </source>
</evidence>
<accession>A0AAF0JCH0</accession>
<dbReference type="Proteomes" id="UP001217754">
    <property type="component" value="Chromosome 9"/>
</dbReference>
<feature type="domain" description="Large ribosomal subunit protein uL5 C-terminal" evidence="5">
    <location>
        <begin position="215"/>
        <end position="324"/>
    </location>
</feature>
<dbReference type="Pfam" id="PF00673">
    <property type="entry name" value="Ribosomal_L5_C"/>
    <property type="match status" value="1"/>
</dbReference>
<dbReference type="InterPro" id="IPR022803">
    <property type="entry name" value="Ribosomal_uL5_dom_sf"/>
</dbReference>
<gene>
    <name evidence="6" type="primary">mrpl7</name>
    <name evidence="6" type="ORF">MJAP1_004169</name>
</gene>
<evidence type="ECO:0000256" key="2">
    <source>
        <dbReference type="ARBA" id="ARBA00022980"/>
    </source>
</evidence>
<proteinExistence type="inferred from homology"/>
<dbReference type="InterPro" id="IPR031309">
    <property type="entry name" value="Ribosomal_uL5_C"/>
</dbReference>
<reference evidence="6" key="1">
    <citation type="submission" date="2023-03" db="EMBL/GenBank/DDBJ databases">
        <title>Mating type loci evolution in Malassezia.</title>
        <authorList>
            <person name="Coelho M.A."/>
        </authorList>
    </citation>
    <scope>NUCLEOTIDE SEQUENCE</scope>
    <source>
        <strain evidence="6">CBS 9431</strain>
    </source>
</reference>
<sequence length="332" mass="36530">MLRAAPLLRGAHALSLANVRAVHTSAVRMHDYVPPRNQLPEHPLEIGAVQGSRLREHYERTLAADMLYMMYEPTPEPAPQPSESLTDDRDDDRVRRWHGASPYFEHRSARPQRGNRPLLPLATPLSESRHIEHDIPRLDRVVLTAFCRDAITNKQALLPLLGQLRAVTGLPVLGSLADPTVGSSPEMAKLARNGYVQVLRAKKGVASFKLRPDMPVGAQAVLLGDAAYEFIEVLTTFVLPRLRGFAGLQLPPASQPLLSPAAVSGVVSFGMGPEAMPLFPQVEVNLDQYPGRRHGFQVDCITNQRGRRATERARTLLSGLGLPFVRRGTIAL</sequence>
<keyword evidence="7" id="KW-1185">Reference proteome</keyword>
<name>A0AAF0JCH0_9BASI</name>
<keyword evidence="2 6" id="KW-0689">Ribosomal protein</keyword>
<comment type="similarity">
    <text evidence="1">Belongs to the universal ribosomal protein uL5 family.</text>
</comment>
<evidence type="ECO:0000256" key="1">
    <source>
        <dbReference type="ARBA" id="ARBA00008553"/>
    </source>
</evidence>
<protein>
    <submittedName>
        <fullName evidence="6">54S ribosomal protein L7, mitochondrial</fullName>
    </submittedName>
</protein>
<evidence type="ECO:0000256" key="4">
    <source>
        <dbReference type="SAM" id="MobiDB-lite"/>
    </source>
</evidence>
<dbReference type="RefSeq" id="XP_060124071.1">
    <property type="nucleotide sequence ID" value="XM_060268088.1"/>
</dbReference>
<keyword evidence="3" id="KW-0687">Ribonucleoprotein</keyword>
<dbReference type="InterPro" id="IPR002132">
    <property type="entry name" value="Ribosomal_uL5"/>
</dbReference>